<evidence type="ECO:0000256" key="5">
    <source>
        <dbReference type="ARBA" id="ARBA00022692"/>
    </source>
</evidence>
<evidence type="ECO:0000256" key="2">
    <source>
        <dbReference type="ARBA" id="ARBA00022475"/>
    </source>
</evidence>
<name>A0A9D1RJG5_9BACT</name>
<feature type="transmembrane region" description="Helical" evidence="8">
    <location>
        <begin position="273"/>
        <end position="290"/>
    </location>
</feature>
<dbReference type="GO" id="GO:0010041">
    <property type="term" value="P:response to iron(III) ion"/>
    <property type="evidence" value="ECO:0007669"/>
    <property type="project" value="TreeGrafter"/>
</dbReference>
<organism evidence="10 11">
    <name type="scientific">Candidatus Onthomorpha intestinigallinarum</name>
    <dbReference type="NCBI Taxonomy" id="2840880"/>
    <lineage>
        <taxon>Bacteria</taxon>
        <taxon>Pseudomonadati</taxon>
        <taxon>Bacteroidota</taxon>
        <taxon>Bacteroidia</taxon>
        <taxon>Bacteroidales</taxon>
        <taxon>Candidatus Onthomorpha</taxon>
    </lineage>
</organism>
<accession>A0A9D1RJG5</accession>
<dbReference type="InterPro" id="IPR038731">
    <property type="entry name" value="RgtA/B/C-like"/>
</dbReference>
<feature type="domain" description="Glycosyltransferase RgtA/B/C/D-like" evidence="9">
    <location>
        <begin position="68"/>
        <end position="224"/>
    </location>
</feature>
<dbReference type="EC" id="2.4.-.-" evidence="10"/>
<dbReference type="PANTHER" id="PTHR33908:SF3">
    <property type="entry name" value="UNDECAPRENYL PHOSPHATE-ALPHA-4-AMINO-4-DEOXY-L-ARABINOSE ARABINOSYL TRANSFERASE"/>
    <property type="match status" value="1"/>
</dbReference>
<dbReference type="GO" id="GO:0005886">
    <property type="term" value="C:plasma membrane"/>
    <property type="evidence" value="ECO:0007669"/>
    <property type="project" value="UniProtKB-SubCell"/>
</dbReference>
<keyword evidence="6 8" id="KW-1133">Transmembrane helix</keyword>
<evidence type="ECO:0000256" key="4">
    <source>
        <dbReference type="ARBA" id="ARBA00022679"/>
    </source>
</evidence>
<evidence type="ECO:0000256" key="3">
    <source>
        <dbReference type="ARBA" id="ARBA00022676"/>
    </source>
</evidence>
<reference evidence="10" key="1">
    <citation type="journal article" date="2021" name="PeerJ">
        <title>Extensive microbial diversity within the chicken gut microbiome revealed by metagenomics and culture.</title>
        <authorList>
            <person name="Gilroy R."/>
            <person name="Ravi A."/>
            <person name="Getino M."/>
            <person name="Pursley I."/>
            <person name="Horton D.L."/>
            <person name="Alikhan N.F."/>
            <person name="Baker D."/>
            <person name="Gharbi K."/>
            <person name="Hall N."/>
            <person name="Watson M."/>
            <person name="Adriaenssens E.M."/>
            <person name="Foster-Nyarko E."/>
            <person name="Jarju S."/>
            <person name="Secka A."/>
            <person name="Antonio M."/>
            <person name="Oren A."/>
            <person name="Chaudhuri R.R."/>
            <person name="La Ragione R."/>
            <person name="Hildebrand F."/>
            <person name="Pallen M.J."/>
        </authorList>
    </citation>
    <scope>NUCLEOTIDE SEQUENCE</scope>
    <source>
        <strain evidence="10">Gambia16-930</strain>
    </source>
</reference>
<evidence type="ECO:0000259" key="9">
    <source>
        <dbReference type="Pfam" id="PF13231"/>
    </source>
</evidence>
<feature type="transmembrane region" description="Helical" evidence="8">
    <location>
        <begin position="7"/>
        <end position="27"/>
    </location>
</feature>
<protein>
    <submittedName>
        <fullName evidence="10">Glycosyltransferase family 39 protein</fullName>
        <ecNumber evidence="10">2.4.-.-</ecNumber>
    </submittedName>
</protein>
<keyword evidence="7 8" id="KW-0472">Membrane</keyword>
<proteinExistence type="predicted"/>
<reference evidence="10" key="2">
    <citation type="submission" date="2021-04" db="EMBL/GenBank/DDBJ databases">
        <authorList>
            <person name="Gilroy R."/>
        </authorList>
    </citation>
    <scope>NUCLEOTIDE SEQUENCE</scope>
    <source>
        <strain evidence="10">Gambia16-930</strain>
    </source>
</reference>
<feature type="transmembrane region" description="Helical" evidence="8">
    <location>
        <begin position="212"/>
        <end position="230"/>
    </location>
</feature>
<keyword evidence="2" id="KW-1003">Cell membrane</keyword>
<dbReference type="InterPro" id="IPR050297">
    <property type="entry name" value="LipidA_mod_glycosyltrf_83"/>
</dbReference>
<evidence type="ECO:0000256" key="1">
    <source>
        <dbReference type="ARBA" id="ARBA00004651"/>
    </source>
</evidence>
<gene>
    <name evidence="10" type="ORF">IAC47_05520</name>
</gene>
<keyword evidence="5 8" id="KW-0812">Transmembrane</keyword>
<feature type="transmembrane region" description="Helical" evidence="8">
    <location>
        <begin position="116"/>
        <end position="134"/>
    </location>
</feature>
<feature type="transmembrane region" description="Helical" evidence="8">
    <location>
        <begin position="146"/>
        <end position="164"/>
    </location>
</feature>
<evidence type="ECO:0000256" key="8">
    <source>
        <dbReference type="SAM" id="Phobius"/>
    </source>
</evidence>
<evidence type="ECO:0000313" key="10">
    <source>
        <dbReference type="EMBL" id="HIW87716.1"/>
    </source>
</evidence>
<sequence length="485" mass="55883">MDKGKKRLLIFIIVYSVVALFAIFPRLGSLPLREWDESRNAANAYEMYDGGDLLVTTFDHNPDLWNTKPPFVIWIQALCFSLFGVSEATVRLVSAVAMFLTGLILIFLGHKLNRPLAGFYSAILVVCSKGLLFYHAGRSGDYDSTMIMFIVLYSALFYLFLHSGKTKYMFFFFIALSFAVLTKGIQSLIPLPVFLVFLLYKRKLACALKSGQTYAGFLIFLILVGGFYISREIAQEGYLKAVWNNEIGGRYATVVENHAGEPSFYFKVLKDNIIPYFFWIFPFAFVFNLFTKNSTSRDLSLFTGITALFYFVIISSAKTKLEWYALPMVPFMLVVIALSFETIHLFIAKRKKTIFKVLPFVLFVLFAYKPYAEIVKHVTASKEGEDFKGYYSSVVVMKQIAENEVRLNNINYIKEEFGQLHFFYYYWMQDSGIEVGKKHLNELKEGDTVQVNRPDTMEIIKERFEYEELYSFIQARIIKLGKTKT</sequence>
<feature type="transmembrane region" description="Helical" evidence="8">
    <location>
        <begin position="299"/>
        <end position="317"/>
    </location>
</feature>
<feature type="transmembrane region" description="Helical" evidence="8">
    <location>
        <begin position="69"/>
        <end position="85"/>
    </location>
</feature>
<evidence type="ECO:0000313" key="11">
    <source>
        <dbReference type="Proteomes" id="UP000824267"/>
    </source>
</evidence>
<feature type="transmembrane region" description="Helical" evidence="8">
    <location>
        <begin position="170"/>
        <end position="200"/>
    </location>
</feature>
<keyword evidence="3 10" id="KW-0328">Glycosyltransferase</keyword>
<dbReference type="PANTHER" id="PTHR33908">
    <property type="entry name" value="MANNOSYLTRANSFERASE YKCB-RELATED"/>
    <property type="match status" value="1"/>
</dbReference>
<dbReference type="GO" id="GO:0009103">
    <property type="term" value="P:lipopolysaccharide biosynthetic process"/>
    <property type="evidence" value="ECO:0007669"/>
    <property type="project" value="UniProtKB-ARBA"/>
</dbReference>
<dbReference type="GO" id="GO:0016763">
    <property type="term" value="F:pentosyltransferase activity"/>
    <property type="evidence" value="ECO:0007669"/>
    <property type="project" value="TreeGrafter"/>
</dbReference>
<dbReference type="Pfam" id="PF13231">
    <property type="entry name" value="PMT_2"/>
    <property type="match status" value="1"/>
</dbReference>
<dbReference type="AlphaFoldDB" id="A0A9D1RJG5"/>
<feature type="transmembrane region" description="Helical" evidence="8">
    <location>
        <begin position="92"/>
        <end position="110"/>
    </location>
</feature>
<dbReference type="EMBL" id="DXGG01000173">
    <property type="protein sequence ID" value="HIW87716.1"/>
    <property type="molecule type" value="Genomic_DNA"/>
</dbReference>
<comment type="subcellular location">
    <subcellularLocation>
        <location evidence="1">Cell membrane</location>
        <topology evidence="1">Multi-pass membrane protein</topology>
    </subcellularLocation>
</comment>
<evidence type="ECO:0000256" key="7">
    <source>
        <dbReference type="ARBA" id="ARBA00023136"/>
    </source>
</evidence>
<dbReference type="Proteomes" id="UP000824267">
    <property type="component" value="Unassembled WGS sequence"/>
</dbReference>
<comment type="caution">
    <text evidence="10">The sequence shown here is derived from an EMBL/GenBank/DDBJ whole genome shotgun (WGS) entry which is preliminary data.</text>
</comment>
<keyword evidence="4 10" id="KW-0808">Transferase</keyword>
<evidence type="ECO:0000256" key="6">
    <source>
        <dbReference type="ARBA" id="ARBA00022989"/>
    </source>
</evidence>
<feature type="transmembrane region" description="Helical" evidence="8">
    <location>
        <begin position="323"/>
        <end position="347"/>
    </location>
</feature>